<dbReference type="PANTHER" id="PTHR10891">
    <property type="entry name" value="EF-HAND CALCIUM-BINDING DOMAIN CONTAINING PROTEIN"/>
    <property type="match status" value="1"/>
</dbReference>
<feature type="domain" description="EF-hand" evidence="5">
    <location>
        <begin position="39"/>
        <end position="75"/>
    </location>
</feature>
<dbReference type="Gramene" id="OBART02G31510.1">
    <property type="protein sequence ID" value="OBART02G31510.1"/>
    <property type="gene ID" value="OBART02G31510"/>
</dbReference>
<feature type="domain" description="EF-hand" evidence="5">
    <location>
        <begin position="125"/>
        <end position="160"/>
    </location>
</feature>
<dbReference type="InterPro" id="IPR002048">
    <property type="entry name" value="EF_hand_dom"/>
</dbReference>
<dbReference type="PROSITE" id="PS00018">
    <property type="entry name" value="EF_HAND_1"/>
    <property type="match status" value="2"/>
</dbReference>
<evidence type="ECO:0000256" key="2">
    <source>
        <dbReference type="ARBA" id="ARBA00022723"/>
    </source>
</evidence>
<dbReference type="PROSITE" id="PS50222">
    <property type="entry name" value="EF_HAND_2"/>
    <property type="match status" value="4"/>
</dbReference>
<evidence type="ECO:0000256" key="1">
    <source>
        <dbReference type="ARBA" id="ARBA00003291"/>
    </source>
</evidence>
<evidence type="ECO:0000256" key="3">
    <source>
        <dbReference type="ARBA" id="ARBA00022737"/>
    </source>
</evidence>
<dbReference type="InterPro" id="IPR018247">
    <property type="entry name" value="EF_Hand_1_Ca_BS"/>
</dbReference>
<keyword evidence="3" id="KW-0677">Repeat</keyword>
<dbReference type="STRING" id="65489.A0A0D3FA54"/>
<dbReference type="PaxDb" id="65489-OBART02G31510.1"/>
<keyword evidence="4" id="KW-0106">Calcium</keyword>
<sequence>MGLVLSCGCLCRSRSRSRSLSPPPPSDRLDVHPSFWKWETEPERGRVFRCFDTDGDGRHLSAAEIREFYGCGKAKETVAAADRQNGDGFLSIEELRAVMEDGDSEALHAVFDEYDEDSIEELRAVMEDGDSEALQAYDEDGDGVVTAEELRRAMHRLGGVDLTAEECAEIVAAADSDGDGVISFDEFKAMVAKYAETASSPSTSSKEEN</sequence>
<dbReference type="eggNOG" id="KOG0027">
    <property type="taxonomic scope" value="Eukaryota"/>
</dbReference>
<accession>A0A0D3FA54</accession>
<dbReference type="HOGENOM" id="CLU_061288_20_4_1"/>
<keyword evidence="2" id="KW-0479">Metal-binding</keyword>
<dbReference type="InterPro" id="IPR039647">
    <property type="entry name" value="EF_hand_pair_protein_CML-like"/>
</dbReference>
<dbReference type="FunFam" id="1.10.238.10:FF:000003">
    <property type="entry name" value="Calmodulin A"/>
    <property type="match status" value="1"/>
</dbReference>
<protein>
    <recommendedName>
        <fullName evidence="5">EF-hand domain-containing protein</fullName>
    </recommendedName>
</protein>
<dbReference type="Proteomes" id="UP000026960">
    <property type="component" value="Chromosome 2"/>
</dbReference>
<name>A0A0D3FA54_9ORYZ</name>
<dbReference type="SUPFAM" id="SSF47473">
    <property type="entry name" value="EF-hand"/>
    <property type="match status" value="1"/>
</dbReference>
<keyword evidence="7" id="KW-1185">Reference proteome</keyword>
<feature type="domain" description="EF-hand" evidence="5">
    <location>
        <begin position="84"/>
        <end position="105"/>
    </location>
</feature>
<evidence type="ECO:0000313" key="6">
    <source>
        <dbReference type="EnsemblPlants" id="OBART02G31510.1"/>
    </source>
</evidence>
<feature type="domain" description="EF-hand" evidence="5">
    <location>
        <begin position="162"/>
        <end position="197"/>
    </location>
</feature>
<comment type="function">
    <text evidence="1">Potential calcium sensor.</text>
</comment>
<dbReference type="EnsemblPlants" id="OBART02G31510.1">
    <property type="protein sequence ID" value="OBART02G31510.1"/>
    <property type="gene ID" value="OBART02G31510"/>
</dbReference>
<dbReference type="Pfam" id="PF13499">
    <property type="entry name" value="EF-hand_7"/>
    <property type="match status" value="1"/>
</dbReference>
<dbReference type="Pfam" id="PF13202">
    <property type="entry name" value="EF-hand_5"/>
    <property type="match status" value="2"/>
</dbReference>
<reference evidence="6" key="1">
    <citation type="journal article" date="2009" name="Rice">
        <title>De Novo Next Generation Sequencing of Plant Genomes.</title>
        <authorList>
            <person name="Rounsley S."/>
            <person name="Marri P.R."/>
            <person name="Yu Y."/>
            <person name="He R."/>
            <person name="Sisneros N."/>
            <person name="Goicoechea J.L."/>
            <person name="Lee S.J."/>
            <person name="Angelova A."/>
            <person name="Kudrna D."/>
            <person name="Luo M."/>
            <person name="Affourtit J."/>
            <person name="Desany B."/>
            <person name="Knight J."/>
            <person name="Niazi F."/>
            <person name="Egholm M."/>
            <person name="Wing R.A."/>
        </authorList>
    </citation>
    <scope>NUCLEOTIDE SEQUENCE [LARGE SCALE GENOMIC DNA]</scope>
    <source>
        <strain evidence="6">cv. IRGC 105608</strain>
    </source>
</reference>
<dbReference type="AlphaFoldDB" id="A0A0D3FA54"/>
<dbReference type="InterPro" id="IPR011992">
    <property type="entry name" value="EF-hand-dom_pair"/>
</dbReference>
<evidence type="ECO:0000313" key="7">
    <source>
        <dbReference type="Proteomes" id="UP000026960"/>
    </source>
</evidence>
<proteinExistence type="predicted"/>
<organism evidence="6">
    <name type="scientific">Oryza barthii</name>
    <dbReference type="NCBI Taxonomy" id="65489"/>
    <lineage>
        <taxon>Eukaryota</taxon>
        <taxon>Viridiplantae</taxon>
        <taxon>Streptophyta</taxon>
        <taxon>Embryophyta</taxon>
        <taxon>Tracheophyta</taxon>
        <taxon>Spermatophyta</taxon>
        <taxon>Magnoliopsida</taxon>
        <taxon>Liliopsida</taxon>
        <taxon>Poales</taxon>
        <taxon>Poaceae</taxon>
        <taxon>BOP clade</taxon>
        <taxon>Oryzoideae</taxon>
        <taxon>Oryzeae</taxon>
        <taxon>Oryzinae</taxon>
        <taxon>Oryza</taxon>
    </lineage>
</organism>
<reference evidence="6" key="2">
    <citation type="submission" date="2015-03" db="UniProtKB">
        <authorList>
            <consortium name="EnsemblPlants"/>
        </authorList>
    </citation>
    <scope>IDENTIFICATION</scope>
</reference>
<evidence type="ECO:0000256" key="4">
    <source>
        <dbReference type="ARBA" id="ARBA00022837"/>
    </source>
</evidence>
<dbReference type="SMART" id="SM00054">
    <property type="entry name" value="EFh"/>
    <property type="match status" value="3"/>
</dbReference>
<evidence type="ECO:0000259" key="5">
    <source>
        <dbReference type="PROSITE" id="PS50222"/>
    </source>
</evidence>
<dbReference type="Gene3D" id="1.10.238.10">
    <property type="entry name" value="EF-hand"/>
    <property type="match status" value="2"/>
</dbReference>
<dbReference type="GO" id="GO:0005509">
    <property type="term" value="F:calcium ion binding"/>
    <property type="evidence" value="ECO:0007669"/>
    <property type="project" value="InterPro"/>
</dbReference>
<dbReference type="CDD" id="cd00051">
    <property type="entry name" value="EFh"/>
    <property type="match status" value="1"/>
</dbReference>